<dbReference type="RefSeq" id="WP_093199153.1">
    <property type="nucleotide sequence ID" value="NZ_RXOE01000009.1"/>
</dbReference>
<reference evidence="1 2" key="1">
    <citation type="submission" date="2018-12" db="EMBL/GenBank/DDBJ databases">
        <title>The genome of Variovorax gossypii DSM 100435.</title>
        <authorList>
            <person name="Gao J."/>
            <person name="Sun J."/>
        </authorList>
    </citation>
    <scope>NUCLEOTIDE SEQUENCE [LARGE SCALE GENOMIC DNA]</scope>
    <source>
        <strain evidence="1 2">DSM 100435</strain>
    </source>
</reference>
<name>A0A431TEU7_9BURK</name>
<gene>
    <name evidence="1" type="ORF">EJP69_26280</name>
</gene>
<dbReference type="AlphaFoldDB" id="A0A431TEU7"/>
<dbReference type="Proteomes" id="UP000267418">
    <property type="component" value="Unassembled WGS sequence"/>
</dbReference>
<evidence type="ECO:0000313" key="2">
    <source>
        <dbReference type="Proteomes" id="UP000267418"/>
    </source>
</evidence>
<comment type="caution">
    <text evidence="1">The sequence shown here is derived from an EMBL/GenBank/DDBJ whole genome shotgun (WGS) entry which is preliminary data.</text>
</comment>
<dbReference type="OrthoDB" id="8856466at2"/>
<organism evidence="1 2">
    <name type="scientific">Variovorax gossypii</name>
    <dbReference type="NCBI Taxonomy" id="1679495"/>
    <lineage>
        <taxon>Bacteria</taxon>
        <taxon>Pseudomonadati</taxon>
        <taxon>Pseudomonadota</taxon>
        <taxon>Betaproteobacteria</taxon>
        <taxon>Burkholderiales</taxon>
        <taxon>Comamonadaceae</taxon>
        <taxon>Variovorax</taxon>
    </lineage>
</organism>
<evidence type="ECO:0000313" key="1">
    <source>
        <dbReference type="EMBL" id="RTQ31550.1"/>
    </source>
</evidence>
<keyword evidence="2" id="KW-1185">Reference proteome</keyword>
<protein>
    <submittedName>
        <fullName evidence="1">Uncharacterized protein</fullName>
    </submittedName>
</protein>
<proteinExistence type="predicted"/>
<dbReference type="EMBL" id="RXOE01000009">
    <property type="protein sequence ID" value="RTQ31550.1"/>
    <property type="molecule type" value="Genomic_DNA"/>
</dbReference>
<accession>A0A431TEU7</accession>
<sequence>MHERKDEIPITVPLVDIAQTLARAGFLDAHGDRYRLYEEWARDFQADFEARAAAGRKPGCTYLRDVTAFALRRAAAYGFEVRCEDYGPRLCSEVRLIAGAR</sequence>